<evidence type="ECO:0000313" key="1">
    <source>
        <dbReference type="EMBL" id="PSR27705.1"/>
    </source>
</evidence>
<reference evidence="1 2" key="1">
    <citation type="journal article" date="2014" name="BMC Genomics">
        <title>Comparison of environmental and isolate Sulfobacillus genomes reveals diverse carbon, sulfur, nitrogen, and hydrogen metabolisms.</title>
        <authorList>
            <person name="Justice N.B."/>
            <person name="Norman A."/>
            <person name="Brown C.T."/>
            <person name="Singh A."/>
            <person name="Thomas B.C."/>
            <person name="Banfield J.F."/>
        </authorList>
    </citation>
    <scope>NUCLEOTIDE SEQUENCE [LARGE SCALE GENOMIC DNA]</scope>
    <source>
        <strain evidence="1">AMDSBA5</strain>
    </source>
</reference>
<sequence>MSEALAYQIMYQVQVDISCIEAIMKIAKDVGIPPHMPETRNVFYPMWQRSRKMSTLPYREFLRQALELDWNESLTTALSDSIFVIQELMTLNISICCLNSGE</sequence>
<dbReference type="Proteomes" id="UP000242705">
    <property type="component" value="Unassembled WGS sequence"/>
</dbReference>
<dbReference type="EMBL" id="PXYX01000011">
    <property type="protein sequence ID" value="PSR27705.1"/>
    <property type="molecule type" value="Genomic_DNA"/>
</dbReference>
<proteinExistence type="predicted"/>
<name>A0A2T2WZP2_SULTH</name>
<evidence type="ECO:0000313" key="2">
    <source>
        <dbReference type="Proteomes" id="UP000242705"/>
    </source>
</evidence>
<organism evidence="1 2">
    <name type="scientific">Sulfobacillus thermosulfidooxidans</name>
    <dbReference type="NCBI Taxonomy" id="28034"/>
    <lineage>
        <taxon>Bacteria</taxon>
        <taxon>Bacillati</taxon>
        <taxon>Bacillota</taxon>
        <taxon>Clostridia</taxon>
        <taxon>Eubacteriales</taxon>
        <taxon>Clostridiales Family XVII. Incertae Sedis</taxon>
        <taxon>Sulfobacillus</taxon>
    </lineage>
</organism>
<accession>A0A2T2WZP2</accession>
<comment type="caution">
    <text evidence="1">The sequence shown here is derived from an EMBL/GenBank/DDBJ whole genome shotgun (WGS) entry which is preliminary data.</text>
</comment>
<dbReference type="AlphaFoldDB" id="A0A2T2WZP2"/>
<gene>
    <name evidence="1" type="ORF">C7B47_07665</name>
</gene>
<protein>
    <submittedName>
        <fullName evidence="1">Uncharacterized protein</fullName>
    </submittedName>
</protein>